<proteinExistence type="predicted"/>
<organism evidence="2 3">
    <name type="scientific">Rhodnius prolixus</name>
    <name type="common">Triatomid bug</name>
    <dbReference type="NCBI Taxonomy" id="13249"/>
    <lineage>
        <taxon>Eukaryota</taxon>
        <taxon>Metazoa</taxon>
        <taxon>Ecdysozoa</taxon>
        <taxon>Arthropoda</taxon>
        <taxon>Hexapoda</taxon>
        <taxon>Insecta</taxon>
        <taxon>Pterygota</taxon>
        <taxon>Neoptera</taxon>
        <taxon>Paraneoptera</taxon>
        <taxon>Hemiptera</taxon>
        <taxon>Heteroptera</taxon>
        <taxon>Panheteroptera</taxon>
        <taxon>Cimicomorpha</taxon>
        <taxon>Reduviidae</taxon>
        <taxon>Triatominae</taxon>
        <taxon>Rhodnius</taxon>
    </lineage>
</organism>
<dbReference type="VEuPathDB" id="VectorBase:RPRC009147"/>
<name>T1HYM7_RHOPR</name>
<dbReference type="HOGENOM" id="CLU_923114_0_0_1"/>
<dbReference type="Proteomes" id="UP000015103">
    <property type="component" value="Unassembled WGS sequence"/>
</dbReference>
<dbReference type="EnsemblMetazoa" id="RPRC009147-RA">
    <property type="protein sequence ID" value="RPRC009147-PA"/>
    <property type="gene ID" value="RPRC009147"/>
</dbReference>
<feature type="region of interest" description="Disordered" evidence="1">
    <location>
        <begin position="1"/>
        <end position="41"/>
    </location>
</feature>
<evidence type="ECO:0000313" key="2">
    <source>
        <dbReference type="EnsemblMetazoa" id="RPRC009147-PA"/>
    </source>
</evidence>
<reference evidence="2" key="1">
    <citation type="submission" date="2015-05" db="UniProtKB">
        <authorList>
            <consortium name="EnsemblMetazoa"/>
        </authorList>
    </citation>
    <scope>IDENTIFICATION</scope>
</reference>
<protein>
    <submittedName>
        <fullName evidence="2">Uncharacterized protein</fullName>
    </submittedName>
</protein>
<feature type="compositionally biased region" description="Acidic residues" evidence="1">
    <location>
        <begin position="18"/>
        <end position="32"/>
    </location>
</feature>
<dbReference type="AlphaFoldDB" id="T1HYM7"/>
<dbReference type="EMBL" id="ACPB03016845">
    <property type="status" value="NOT_ANNOTATED_CDS"/>
    <property type="molecule type" value="Genomic_DNA"/>
</dbReference>
<evidence type="ECO:0000313" key="3">
    <source>
        <dbReference type="Proteomes" id="UP000015103"/>
    </source>
</evidence>
<sequence>MIDELSSIKEVPSVEDSACGEEQTDADSEESDPQPSKPLIKRLRSLPKASWKEKYESIPIYFKNLIAGPFEEPEDEFLVKRQYETVGDSESEFATDWEQYMDQLWHFYEEKAEPEWRKLVKYKAEYWDEIFSDSDASPRTLREYLARQKRKRTRKKFLSRDRDRDYRLNTSWKCELPPDDYSTSAAEVAPSSRTSSISLSASSLDSDGLPKTKNLPPAKIIRRSEELVNRLFHYKNVDGVVILIEEKVAATSFKDDLLVSYLINRFYYNLINEYKMFRDLDPSDPLITVTFDTRLYYLICGL</sequence>
<evidence type="ECO:0000256" key="1">
    <source>
        <dbReference type="SAM" id="MobiDB-lite"/>
    </source>
</evidence>
<keyword evidence="3" id="KW-1185">Reference proteome</keyword>
<dbReference type="InParanoid" id="T1HYM7"/>
<accession>T1HYM7</accession>